<evidence type="ECO:0000313" key="2">
    <source>
        <dbReference type="Proteomes" id="UP000326903"/>
    </source>
</evidence>
<keyword evidence="2" id="KW-1185">Reference proteome</keyword>
<evidence type="ECO:0000313" key="1">
    <source>
        <dbReference type="EMBL" id="KAA9035494.1"/>
    </source>
</evidence>
<proteinExistence type="predicted"/>
<dbReference type="AlphaFoldDB" id="A0A5J5IC53"/>
<reference evidence="1 2" key="1">
    <citation type="submission" date="2019-09" db="EMBL/GenBank/DDBJ databases">
        <title>Draft genome sequence of Ginsengibacter sp. BR5-29.</title>
        <authorList>
            <person name="Im W.-T."/>
        </authorList>
    </citation>
    <scope>NUCLEOTIDE SEQUENCE [LARGE SCALE GENOMIC DNA]</scope>
    <source>
        <strain evidence="1 2">BR5-29</strain>
    </source>
</reference>
<gene>
    <name evidence="1" type="ORF">FW778_21280</name>
</gene>
<protein>
    <submittedName>
        <fullName evidence="1">Uncharacterized protein</fullName>
    </submittedName>
</protein>
<dbReference type="RefSeq" id="WP_150416914.1">
    <property type="nucleotide sequence ID" value="NZ_VYQF01000012.1"/>
</dbReference>
<dbReference type="EMBL" id="VYQF01000012">
    <property type="protein sequence ID" value="KAA9035494.1"/>
    <property type="molecule type" value="Genomic_DNA"/>
</dbReference>
<sequence>MKRLSVFTATLALSFLIYALYKKSITVNDDLNDSTEPEPHSHHVTDVFAKAKKVAMSEE</sequence>
<comment type="caution">
    <text evidence="1">The sequence shown here is derived from an EMBL/GenBank/DDBJ whole genome shotgun (WGS) entry which is preliminary data.</text>
</comment>
<name>A0A5J5IC53_9BACT</name>
<organism evidence="1 2">
    <name type="scientific">Ginsengibacter hankyongi</name>
    <dbReference type="NCBI Taxonomy" id="2607284"/>
    <lineage>
        <taxon>Bacteria</taxon>
        <taxon>Pseudomonadati</taxon>
        <taxon>Bacteroidota</taxon>
        <taxon>Chitinophagia</taxon>
        <taxon>Chitinophagales</taxon>
        <taxon>Chitinophagaceae</taxon>
        <taxon>Ginsengibacter</taxon>
    </lineage>
</organism>
<accession>A0A5J5IC53</accession>
<dbReference type="Proteomes" id="UP000326903">
    <property type="component" value="Unassembled WGS sequence"/>
</dbReference>